<proteinExistence type="predicted"/>
<dbReference type="RefSeq" id="XP_011389262.1">
    <property type="nucleotide sequence ID" value="XM_011390960.1"/>
</dbReference>
<dbReference type="VEuPathDB" id="FungiDB:UMAG_02816"/>
<evidence type="ECO:0000313" key="3">
    <source>
        <dbReference type="Proteomes" id="UP000000561"/>
    </source>
</evidence>
<evidence type="ECO:0000256" key="1">
    <source>
        <dbReference type="SAM" id="MobiDB-lite"/>
    </source>
</evidence>
<feature type="region of interest" description="Disordered" evidence="1">
    <location>
        <begin position="47"/>
        <end position="131"/>
    </location>
</feature>
<dbReference type="AlphaFoldDB" id="A0A0D1E2H9"/>
<dbReference type="InParanoid" id="A0A0D1E2H9"/>
<gene>
    <name evidence="2" type="ORF">UMAG_02816</name>
</gene>
<protein>
    <submittedName>
        <fullName evidence="2">Uncharacterized protein</fullName>
    </submittedName>
</protein>
<dbReference type="EMBL" id="CM003146">
    <property type="protein sequence ID" value="KIS68825.1"/>
    <property type="molecule type" value="Genomic_DNA"/>
</dbReference>
<keyword evidence="3" id="KW-1185">Reference proteome</keyword>
<name>A0A0D1E2H9_MYCMD</name>
<dbReference type="eggNOG" id="ENOG502RE4Q">
    <property type="taxonomic scope" value="Eukaryota"/>
</dbReference>
<reference evidence="2 3" key="1">
    <citation type="journal article" date="2006" name="Nature">
        <title>Insights from the genome of the biotrophic fungal plant pathogen Ustilago maydis.</title>
        <authorList>
            <person name="Kamper J."/>
            <person name="Kahmann R."/>
            <person name="Bolker M."/>
            <person name="Ma L.J."/>
            <person name="Brefort T."/>
            <person name="Saville B.J."/>
            <person name="Banuett F."/>
            <person name="Kronstad J.W."/>
            <person name="Gold S.E."/>
            <person name="Muller O."/>
            <person name="Perlin M.H."/>
            <person name="Wosten H.A."/>
            <person name="de Vries R."/>
            <person name="Ruiz-Herrera J."/>
            <person name="Reynaga-Pena C.G."/>
            <person name="Snetselaar K."/>
            <person name="McCann M."/>
            <person name="Perez-Martin J."/>
            <person name="Feldbrugge M."/>
            <person name="Basse C.W."/>
            <person name="Steinberg G."/>
            <person name="Ibeas J.I."/>
            <person name="Holloman W."/>
            <person name="Guzman P."/>
            <person name="Farman M."/>
            <person name="Stajich J.E."/>
            <person name="Sentandreu R."/>
            <person name="Gonzalez-Prieto J.M."/>
            <person name="Kennell J.C."/>
            <person name="Molina L."/>
            <person name="Schirawski J."/>
            <person name="Mendoza-Mendoza A."/>
            <person name="Greilinger D."/>
            <person name="Munch K."/>
            <person name="Rossel N."/>
            <person name="Scherer M."/>
            <person name="Vranes M."/>
            <person name="Ladendorf O."/>
            <person name="Vincon V."/>
            <person name="Fuchs U."/>
            <person name="Sandrock B."/>
            <person name="Meng S."/>
            <person name="Ho E.C."/>
            <person name="Cahill M.J."/>
            <person name="Boyce K.J."/>
            <person name="Klose J."/>
            <person name="Klosterman S.J."/>
            <person name="Deelstra H.J."/>
            <person name="Ortiz-Castellanos L."/>
            <person name="Li W."/>
            <person name="Sanchez-Alonso P."/>
            <person name="Schreier P.H."/>
            <person name="Hauser-Hahn I."/>
            <person name="Vaupel M."/>
            <person name="Koopmann E."/>
            <person name="Friedrich G."/>
            <person name="Voss H."/>
            <person name="Schluter T."/>
            <person name="Margolis J."/>
            <person name="Platt D."/>
            <person name="Swimmer C."/>
            <person name="Gnirke A."/>
            <person name="Chen F."/>
            <person name="Vysotskaia V."/>
            <person name="Mannhaupt G."/>
            <person name="Guldener U."/>
            <person name="Munsterkotter M."/>
            <person name="Haase D."/>
            <person name="Oesterheld M."/>
            <person name="Mewes H.W."/>
            <person name="Mauceli E.W."/>
            <person name="DeCaprio D."/>
            <person name="Wade C.M."/>
            <person name="Butler J."/>
            <person name="Young S."/>
            <person name="Jaffe D.B."/>
            <person name="Calvo S."/>
            <person name="Nusbaum C."/>
            <person name="Galagan J."/>
            <person name="Birren B.W."/>
        </authorList>
    </citation>
    <scope>NUCLEOTIDE SEQUENCE [LARGE SCALE GENOMIC DNA]</scope>
    <source>
        <strain evidence="3">DSM 14603 / FGSC 9021 / UM521</strain>
    </source>
</reference>
<evidence type="ECO:0000313" key="2">
    <source>
        <dbReference type="EMBL" id="KIS68825.1"/>
    </source>
</evidence>
<dbReference type="GeneID" id="23563472"/>
<feature type="compositionally biased region" description="Acidic residues" evidence="1">
    <location>
        <begin position="104"/>
        <end position="118"/>
    </location>
</feature>
<sequence length="220" mass="24683">MVHDVRSQKQLRLRATGANFDEDEAYRLLYNLVDSYNTSSLKLAFLKPHEKDDHRPASSPIGRHQTTLKRKQSVSLAREAGLTGQPLALQRHRDRQHASTSQDSQDDEDQDGTGETDDGSSTHTSPAQKRRRMLQMQISDTLVKGVNRLIDLHAATFVHGSQQNHGTSQSSDQEVAAIRSQVSQLRTELTGIKQGLSGLSSKIDMVLRMLMQSEIREPFR</sequence>
<feature type="compositionally biased region" description="Basic and acidic residues" evidence="1">
    <location>
        <begin position="47"/>
        <end position="56"/>
    </location>
</feature>
<dbReference type="OrthoDB" id="10513576at2759"/>
<accession>A0A0D1E2H9</accession>
<organism evidence="2 3">
    <name type="scientific">Mycosarcoma maydis</name>
    <name type="common">Corn smut fungus</name>
    <name type="synonym">Ustilago maydis</name>
    <dbReference type="NCBI Taxonomy" id="5270"/>
    <lineage>
        <taxon>Eukaryota</taxon>
        <taxon>Fungi</taxon>
        <taxon>Dikarya</taxon>
        <taxon>Basidiomycota</taxon>
        <taxon>Ustilaginomycotina</taxon>
        <taxon>Ustilaginomycetes</taxon>
        <taxon>Ustilaginales</taxon>
        <taxon>Ustilaginaceae</taxon>
        <taxon>Mycosarcoma</taxon>
    </lineage>
</organism>
<dbReference type="Proteomes" id="UP000000561">
    <property type="component" value="Chromosome 7"/>
</dbReference>
<dbReference type="KEGG" id="uma:UMAG_02816"/>